<name>A0ABU0FC86_9HYPH</name>
<dbReference type="SUPFAM" id="SSF50494">
    <property type="entry name" value="Trypsin-like serine proteases"/>
    <property type="match status" value="1"/>
</dbReference>
<organism evidence="1 2">
    <name type="scientific">Labrys monachus</name>
    <dbReference type="NCBI Taxonomy" id="217067"/>
    <lineage>
        <taxon>Bacteria</taxon>
        <taxon>Pseudomonadati</taxon>
        <taxon>Pseudomonadota</taxon>
        <taxon>Alphaproteobacteria</taxon>
        <taxon>Hyphomicrobiales</taxon>
        <taxon>Xanthobacteraceae</taxon>
        <taxon>Labrys</taxon>
    </lineage>
</organism>
<dbReference type="Pfam" id="PF13365">
    <property type="entry name" value="Trypsin_2"/>
    <property type="match status" value="1"/>
</dbReference>
<dbReference type="RefSeq" id="WP_307425801.1">
    <property type="nucleotide sequence ID" value="NZ_JAUSVK010000001.1"/>
</dbReference>
<dbReference type="EMBL" id="JAUSVK010000001">
    <property type="protein sequence ID" value="MDQ0392231.1"/>
    <property type="molecule type" value="Genomic_DNA"/>
</dbReference>
<accession>A0ABU0FC86</accession>
<reference evidence="1 2" key="1">
    <citation type="submission" date="2023-07" db="EMBL/GenBank/DDBJ databases">
        <title>Genomic Encyclopedia of Type Strains, Phase IV (KMG-IV): sequencing the most valuable type-strain genomes for metagenomic binning, comparative biology and taxonomic classification.</title>
        <authorList>
            <person name="Goeker M."/>
        </authorList>
    </citation>
    <scope>NUCLEOTIDE SEQUENCE [LARGE SCALE GENOMIC DNA]</scope>
    <source>
        <strain evidence="1 2">DSM 5896</strain>
    </source>
</reference>
<dbReference type="Gene3D" id="2.40.10.10">
    <property type="entry name" value="Trypsin-like serine proteases"/>
    <property type="match status" value="1"/>
</dbReference>
<sequence length="199" mass="21258">MFAGDLDIAAVQLCLPIDQRNGKPIRMPANKLGLGLPRVGETCFALGYHAMTWGGDEQLHQVHQNFAASRGIIEELHVPTRDRHSLNFPCFRTSARYDGGMSGGPVLGEDGLVRGVVCSSMKLDGEETGHISYASLIAPAMLLVVEARDGHGVVAQRFLWEFVESGAIAADTAGIAGGVSRDTCRLEWGGGELVNRLGT</sequence>
<dbReference type="InterPro" id="IPR043504">
    <property type="entry name" value="Peptidase_S1_PA_chymotrypsin"/>
</dbReference>
<evidence type="ECO:0000313" key="1">
    <source>
        <dbReference type="EMBL" id="MDQ0392231.1"/>
    </source>
</evidence>
<proteinExistence type="predicted"/>
<dbReference type="InterPro" id="IPR009003">
    <property type="entry name" value="Peptidase_S1_PA"/>
</dbReference>
<protein>
    <submittedName>
        <fullName evidence="1">Uncharacterized protein</fullName>
    </submittedName>
</protein>
<evidence type="ECO:0000313" key="2">
    <source>
        <dbReference type="Proteomes" id="UP001237448"/>
    </source>
</evidence>
<gene>
    <name evidence="1" type="ORF">J3R73_002023</name>
</gene>
<keyword evidence="2" id="KW-1185">Reference proteome</keyword>
<dbReference type="Proteomes" id="UP001237448">
    <property type="component" value="Unassembled WGS sequence"/>
</dbReference>
<comment type="caution">
    <text evidence="1">The sequence shown here is derived from an EMBL/GenBank/DDBJ whole genome shotgun (WGS) entry which is preliminary data.</text>
</comment>